<gene>
    <name evidence="5" type="ORF">CUN48_16440</name>
</gene>
<feature type="non-terminal residue" evidence="5">
    <location>
        <position position="1"/>
    </location>
</feature>
<dbReference type="Proteomes" id="UP000230790">
    <property type="component" value="Unassembled WGS sequence"/>
</dbReference>
<name>A0A2M8Q7Z9_9CHLR</name>
<organism evidence="5 6">
    <name type="scientific">Candidatus Thermofonsia Clade 3 bacterium</name>
    <dbReference type="NCBI Taxonomy" id="2364212"/>
    <lineage>
        <taxon>Bacteria</taxon>
        <taxon>Bacillati</taxon>
        <taxon>Chloroflexota</taxon>
        <taxon>Candidatus Thermofontia</taxon>
        <taxon>Candidatus Thermofonsia Clade 3</taxon>
    </lineage>
</organism>
<dbReference type="InterPro" id="IPR000873">
    <property type="entry name" value="AMP-dep_synth/lig_dom"/>
</dbReference>
<accession>A0A2M8Q7Z9</accession>
<dbReference type="AlphaFoldDB" id="A0A2M8Q7Z9"/>
<feature type="domain" description="AMP-dependent synthetase/ligase" evidence="4">
    <location>
        <begin position="19"/>
        <end position="177"/>
    </location>
</feature>
<dbReference type="GO" id="GO:0031956">
    <property type="term" value="F:medium-chain fatty acid-CoA ligase activity"/>
    <property type="evidence" value="ECO:0007669"/>
    <property type="project" value="TreeGrafter"/>
</dbReference>
<dbReference type="EMBL" id="PGTN01000634">
    <property type="protein sequence ID" value="PJF45919.1"/>
    <property type="molecule type" value="Genomic_DNA"/>
</dbReference>
<feature type="non-terminal residue" evidence="5">
    <location>
        <position position="177"/>
    </location>
</feature>
<keyword evidence="3" id="KW-0472">Membrane</keyword>
<dbReference type="InterPro" id="IPR020845">
    <property type="entry name" value="AMP-binding_CS"/>
</dbReference>
<comment type="caution">
    <text evidence="5">The sequence shown here is derived from an EMBL/GenBank/DDBJ whole genome shotgun (WGS) entry which is preliminary data.</text>
</comment>
<sequence length="177" mass="19100">FDKTLARYPADRLISGRVIRPDDIASYFHTGGTTGAPKLAMHTHFNEVYDAWMGTVAVDVQRGERMYLGLPLFHNYGAIAVGLGAWIACATLVMGTPQGFRGEGVIPNLWKIIDHYKVTSLGAVPTLFKALLNVPIGDADIRSLQVAICGSAPLPVELARQFTAQTGVNILEGYGLT</sequence>
<evidence type="ECO:0000313" key="5">
    <source>
        <dbReference type="EMBL" id="PJF45919.1"/>
    </source>
</evidence>
<evidence type="ECO:0000313" key="6">
    <source>
        <dbReference type="Proteomes" id="UP000230790"/>
    </source>
</evidence>
<keyword evidence="3" id="KW-1133">Transmembrane helix</keyword>
<dbReference type="SUPFAM" id="SSF56801">
    <property type="entry name" value="Acetyl-CoA synthetase-like"/>
    <property type="match status" value="1"/>
</dbReference>
<evidence type="ECO:0000259" key="4">
    <source>
        <dbReference type="Pfam" id="PF00501"/>
    </source>
</evidence>
<feature type="transmembrane region" description="Helical" evidence="3">
    <location>
        <begin position="73"/>
        <end position="93"/>
    </location>
</feature>
<keyword evidence="3" id="KW-0812">Transmembrane</keyword>
<evidence type="ECO:0000256" key="1">
    <source>
        <dbReference type="ARBA" id="ARBA00006432"/>
    </source>
</evidence>
<dbReference type="Gene3D" id="3.40.50.980">
    <property type="match status" value="1"/>
</dbReference>
<evidence type="ECO:0000256" key="3">
    <source>
        <dbReference type="SAM" id="Phobius"/>
    </source>
</evidence>
<evidence type="ECO:0000256" key="2">
    <source>
        <dbReference type="ARBA" id="ARBA00022598"/>
    </source>
</evidence>
<proteinExistence type="inferred from homology"/>
<keyword evidence="2" id="KW-0436">Ligase</keyword>
<dbReference type="PANTHER" id="PTHR43201:SF5">
    <property type="entry name" value="MEDIUM-CHAIN ACYL-COA LIGASE ACSF2, MITOCHONDRIAL"/>
    <property type="match status" value="1"/>
</dbReference>
<dbReference type="PROSITE" id="PS00455">
    <property type="entry name" value="AMP_BINDING"/>
    <property type="match status" value="1"/>
</dbReference>
<dbReference type="Pfam" id="PF00501">
    <property type="entry name" value="AMP-binding"/>
    <property type="match status" value="1"/>
</dbReference>
<dbReference type="GO" id="GO:0006631">
    <property type="term" value="P:fatty acid metabolic process"/>
    <property type="evidence" value="ECO:0007669"/>
    <property type="project" value="TreeGrafter"/>
</dbReference>
<comment type="similarity">
    <text evidence="1">Belongs to the ATP-dependent AMP-binding enzyme family.</text>
</comment>
<reference evidence="5 6" key="1">
    <citation type="submission" date="2017-11" db="EMBL/GenBank/DDBJ databases">
        <title>Evolution of Phototrophy in the Chloroflexi Phylum Driven by Horizontal Gene Transfer.</title>
        <authorList>
            <person name="Ward L.M."/>
            <person name="Hemp J."/>
            <person name="Shih P.M."/>
            <person name="Mcglynn S.E."/>
            <person name="Fischer W."/>
        </authorList>
    </citation>
    <scope>NUCLEOTIDE SEQUENCE [LARGE SCALE GENOMIC DNA]</scope>
    <source>
        <strain evidence="5">JP3_7</strain>
    </source>
</reference>
<dbReference type="PANTHER" id="PTHR43201">
    <property type="entry name" value="ACYL-COA SYNTHETASE"/>
    <property type="match status" value="1"/>
</dbReference>
<protein>
    <submittedName>
        <fullName evidence="5">Acyl-CoA synthetase</fullName>
    </submittedName>
</protein>